<keyword evidence="2" id="KW-0472">Membrane</keyword>
<evidence type="ECO:0000256" key="2">
    <source>
        <dbReference type="SAM" id="Phobius"/>
    </source>
</evidence>
<name>A0ABY5RG43_HALLR</name>
<evidence type="ECO:0000256" key="1">
    <source>
        <dbReference type="SAM" id="MobiDB-lite"/>
    </source>
</evidence>
<gene>
    <name evidence="3" type="ORF">KU306_01000</name>
</gene>
<feature type="compositionally biased region" description="Acidic residues" evidence="1">
    <location>
        <begin position="121"/>
        <end position="131"/>
    </location>
</feature>
<protein>
    <submittedName>
        <fullName evidence="3">Uncharacterized protein</fullName>
    </submittedName>
</protein>
<sequence>MNFWDDRRGVAAQVGAVLLLGFIVISMSVYQATVVPQENRATEFEHSRAVQSDMQELRASILRTASSGTHTPTVVSLGTQYKPRTVFVNPPPPTGTIRTEQLGTLTVRNALADVGSTPGDDTPETDDFWDGETDHEYETSALVYEPGYTRYEDAPTTVYENTLVVNQYDNGNVSLVDQATVDQKNIFVVVVDGELSRAAASNMVITPQALSTATTTIRVTNNTSDEPIQVDIPTRLSAAEWQSNLEATGDYDPSCDTDTKATAYVCNVQPGPDGTVKLTFESNTTYQLRMAKVGLGSGATSPSTEYLTDVERLEYVTEEQRYQFVVEARDKFNNPTTASVRAESQHNGVVDGMEYVDADDRFVFTYEAPNATTSGGQDLINVTYDDLNTGFSPENVEDVQFDVTVRSASGGSGGTGGNDPPSATIESVTDNSECRGNNCNGQDYAEFDVTWSATDSDGSVQSVDIELIRDGSVVDSTTVNSYTDGQPRTTTLRENGGHGEDYVIRVTAGDGTDTGSDQTIETAG</sequence>
<accession>A0ABY5RG43</accession>
<feature type="region of interest" description="Disordered" evidence="1">
    <location>
        <begin position="407"/>
        <end position="430"/>
    </location>
</feature>
<dbReference type="EMBL" id="CP078063">
    <property type="protein sequence ID" value="UVE50520.1"/>
    <property type="molecule type" value="Genomic_DNA"/>
</dbReference>
<evidence type="ECO:0000313" key="3">
    <source>
        <dbReference type="EMBL" id="UVE50520.1"/>
    </source>
</evidence>
<feature type="transmembrane region" description="Helical" evidence="2">
    <location>
        <begin position="12"/>
        <end position="30"/>
    </location>
</feature>
<feature type="region of interest" description="Disordered" evidence="1">
    <location>
        <begin position="112"/>
        <end position="132"/>
    </location>
</feature>
<dbReference type="RefSeq" id="WP_258302597.1">
    <property type="nucleotide sequence ID" value="NZ_CP078063.1"/>
</dbReference>
<proteinExistence type="predicted"/>
<keyword evidence="2" id="KW-0812">Transmembrane</keyword>
<keyword evidence="4" id="KW-1185">Reference proteome</keyword>
<dbReference type="Proteomes" id="UP001058330">
    <property type="component" value="Chromosome"/>
</dbReference>
<dbReference type="GeneID" id="74527425"/>
<organism evidence="3 4">
    <name type="scientific">Haloferax larsenii</name>
    <dbReference type="NCBI Taxonomy" id="302484"/>
    <lineage>
        <taxon>Archaea</taxon>
        <taxon>Methanobacteriati</taxon>
        <taxon>Methanobacteriota</taxon>
        <taxon>Stenosarchaea group</taxon>
        <taxon>Halobacteria</taxon>
        <taxon>Halobacteriales</taxon>
        <taxon>Haloferacaceae</taxon>
        <taxon>Haloferax</taxon>
    </lineage>
</organism>
<keyword evidence="2" id="KW-1133">Transmembrane helix</keyword>
<reference evidence="3" key="1">
    <citation type="submission" date="2021-07" db="EMBL/GenBank/DDBJ databases">
        <title>Studies on halocins as antimicrobial molecules from haloarchaea.</title>
        <authorList>
            <person name="Kumar S."/>
            <person name="Khare S.K."/>
        </authorList>
    </citation>
    <scope>NUCLEOTIDE SEQUENCE</scope>
    <source>
        <strain evidence="3">NCIM 5678</strain>
    </source>
</reference>
<evidence type="ECO:0000313" key="4">
    <source>
        <dbReference type="Proteomes" id="UP001058330"/>
    </source>
</evidence>